<dbReference type="PANTHER" id="PTHR23053:SF0">
    <property type="entry name" value="HYDROCEPHALUS-INDUCING PROTEIN HOMOLOG"/>
    <property type="match status" value="1"/>
</dbReference>
<reference evidence="9" key="1">
    <citation type="submission" date="2012-12" db="EMBL/GenBank/DDBJ databases">
        <authorList>
            <person name="Hellsten U."/>
            <person name="Grimwood J."/>
            <person name="Chapman J.A."/>
            <person name="Shapiro H."/>
            <person name="Aerts A."/>
            <person name="Otillar R.P."/>
            <person name="Terry A.Y."/>
            <person name="Boore J.L."/>
            <person name="Simakov O."/>
            <person name="Marletaz F."/>
            <person name="Cho S.-J."/>
            <person name="Edsinger-Gonzales E."/>
            <person name="Havlak P."/>
            <person name="Kuo D.-H."/>
            <person name="Larsson T."/>
            <person name="Lv J."/>
            <person name="Arendt D."/>
            <person name="Savage R."/>
            <person name="Osoegawa K."/>
            <person name="de Jong P."/>
            <person name="Lindberg D.R."/>
            <person name="Seaver E.C."/>
            <person name="Weisblat D.A."/>
            <person name="Putnam N.H."/>
            <person name="Grigoriev I.V."/>
            <person name="Rokhsar D.S."/>
        </authorList>
    </citation>
    <scope>NUCLEOTIDE SEQUENCE</scope>
    <source>
        <strain evidence="9">I ESC-2004</strain>
    </source>
</reference>
<gene>
    <name evidence="7" type="ORF">CAPTEDRAFT_222082</name>
</gene>
<dbReference type="STRING" id="283909.R7TDL7"/>
<dbReference type="PANTHER" id="PTHR23053">
    <property type="entry name" value="DLEC1 DELETED IN LUNG AND ESOPHAGEAL CANCER 1"/>
    <property type="match status" value="1"/>
</dbReference>
<evidence type="ECO:0000256" key="4">
    <source>
        <dbReference type="ARBA" id="ARBA00023069"/>
    </source>
</evidence>
<dbReference type="GO" id="GO:0005930">
    <property type="term" value="C:axoneme"/>
    <property type="evidence" value="ECO:0007669"/>
    <property type="project" value="TreeGrafter"/>
</dbReference>
<accession>R7TDL7</accession>
<dbReference type="OrthoDB" id="442692at2759"/>
<keyword evidence="5" id="KW-0966">Cell projection</keyword>
<evidence type="ECO:0000256" key="3">
    <source>
        <dbReference type="ARBA" id="ARBA00022490"/>
    </source>
</evidence>
<dbReference type="EMBL" id="AMQN01014785">
    <property type="status" value="NOT_ANNOTATED_CDS"/>
    <property type="molecule type" value="Genomic_DNA"/>
</dbReference>
<keyword evidence="4" id="KW-0969">Cilium</keyword>
<sequence length="1141" mass="125975">MTNIGIGVKNSRKFDIYNPSNQDYTYKWLNEDEFNPKKESDFRCIVTAGTIRSGKKVQVGFEFVSSEQTLVESFWKFVIPELNIVIPFLVVGNTLDPGVSLDRSHLNFKSLLIGHEAVESVSILNDEPVPLQFSFVESSCHAPGHSSALSVHPSSGTVPAKSSFPVDIHFTPQSDQEVNFNLMCNIKRKQTPLQLNVKAEGHSMEVILYCEDSSGNRVELSSRAINKINFGEVEINEKAIRNIYVVNAGKYNFDYEWDLQERSVSGRGAMVDMSPRSGGVSSGERELCQLSFCPPKASSIRGCELILRVSNGPTYTMQVAGVGIMPGLHMSFQSHNFGPCFIHRAGMPVHTHELKLTNTDDHDISVDCLYTSNQVLHHNFEAQVIAPKQSVNVVLSFYPREACKYHVTLPFEINGLSKQSVEIYGLGTEMKIEVADPKMKVVKFGALRVGQTVKKIIPIINNSPASITFHLGITPSTLALQDTATLKLAPLTEVTLAPKGGTSKVEMVFSPKCRIPQFAEEVLLEFAGLFQPLFVITGSCQGTEIQMDVASIPFGAVVQKSSSVRKLIMSNTGDIGARFKWELKKFAPDFSITPAEGYLSPGMDVPFDVTFHPVDISNDIRYDNLKCNIEGSKALRLTLTGMCVSVPTSKEVVSFSTHVRHKDIKNIQIMNKTNQMWHLRPIIDGEFWTGADTFDVEPQTTKPYELTYHPLTMTSEGKKHSGSVFFPLPDGTGLLYNVLGTSEPPRAISKNTRDVPCKTPFVELLSVNNWLKKPQRFRIKTECMRPDKLDPGTTVKGLDYIDIPGNAKRDYKLNFYAHKEGQSLIKVIFLNEQTGEYQFYEITFRAVRPGVISSIDLVTPVRQSVPHTLTLENPLSYPVTFAASCNVSEILMPNQLSVPANSEGAFNFEYLPLRVGEAQGRLEFVCNDLGLYMFDLNLKATLGGPERALYFRTGLGSSQTQVAKFLNFAKQRTEYACKIDCGDFHVDKTVAAAPGSSAGTEVAVEVTYEPSRIGESRGVLSVTSASGGDYSFPLSGSSIAPKPQGPFMVKAGSTTSITFRNVFAHTTAFVFQVDNPLFHVSKPSENIRSRKDHRIVVGFDGNDSSSKAFVMGKLTVSCAKSAGGATNAQWVYYLKGITPER</sequence>
<dbReference type="EMBL" id="KB311278">
    <property type="protein sequence ID" value="ELT89592.1"/>
    <property type="molecule type" value="Genomic_DNA"/>
</dbReference>
<protein>
    <recommendedName>
        <fullName evidence="6">HYDIN/VesB/CFA65-like Ig-like domain-containing protein</fullName>
    </recommendedName>
</protein>
<evidence type="ECO:0000313" key="7">
    <source>
        <dbReference type="EMBL" id="ELT89592.1"/>
    </source>
</evidence>
<evidence type="ECO:0000313" key="8">
    <source>
        <dbReference type="EnsemblMetazoa" id="CapteP222082"/>
    </source>
</evidence>
<evidence type="ECO:0000313" key="9">
    <source>
        <dbReference type="Proteomes" id="UP000014760"/>
    </source>
</evidence>
<evidence type="ECO:0000259" key="6">
    <source>
        <dbReference type="Pfam" id="PF22544"/>
    </source>
</evidence>
<feature type="domain" description="HYDIN/VesB/CFA65-like Ig-like" evidence="6">
    <location>
        <begin position="546"/>
        <end position="639"/>
    </location>
</feature>
<keyword evidence="9" id="KW-1185">Reference proteome</keyword>
<dbReference type="HOGENOM" id="CLU_007704_0_0_1"/>
<dbReference type="InterPro" id="IPR033305">
    <property type="entry name" value="Hydin-like"/>
</dbReference>
<dbReference type="Gene3D" id="2.60.40.10">
    <property type="entry name" value="Immunoglobulins"/>
    <property type="match status" value="5"/>
</dbReference>
<evidence type="ECO:0000256" key="2">
    <source>
        <dbReference type="ARBA" id="ARBA00004496"/>
    </source>
</evidence>
<dbReference type="Pfam" id="PF22544">
    <property type="entry name" value="HYDIN_VesB_CFA65-like_Ig"/>
    <property type="match status" value="1"/>
</dbReference>
<dbReference type="InterPro" id="IPR053879">
    <property type="entry name" value="HYDIN_VesB_CFA65-like_Ig"/>
</dbReference>
<name>R7TDL7_CAPTE</name>
<proteinExistence type="predicted"/>
<comment type="subcellular location">
    <subcellularLocation>
        <location evidence="1">Cell projection</location>
        <location evidence="1">Cilium</location>
    </subcellularLocation>
    <subcellularLocation>
        <location evidence="2">Cytoplasm</location>
    </subcellularLocation>
</comment>
<dbReference type="Proteomes" id="UP000014760">
    <property type="component" value="Unassembled WGS sequence"/>
</dbReference>
<dbReference type="InterPro" id="IPR013783">
    <property type="entry name" value="Ig-like_fold"/>
</dbReference>
<evidence type="ECO:0000256" key="1">
    <source>
        <dbReference type="ARBA" id="ARBA00004138"/>
    </source>
</evidence>
<reference evidence="7 9" key="2">
    <citation type="journal article" date="2013" name="Nature">
        <title>Insights into bilaterian evolution from three spiralian genomes.</title>
        <authorList>
            <person name="Simakov O."/>
            <person name="Marletaz F."/>
            <person name="Cho S.J."/>
            <person name="Edsinger-Gonzales E."/>
            <person name="Havlak P."/>
            <person name="Hellsten U."/>
            <person name="Kuo D.H."/>
            <person name="Larsson T."/>
            <person name="Lv J."/>
            <person name="Arendt D."/>
            <person name="Savage R."/>
            <person name="Osoegawa K."/>
            <person name="de Jong P."/>
            <person name="Grimwood J."/>
            <person name="Chapman J.A."/>
            <person name="Shapiro H."/>
            <person name="Aerts A."/>
            <person name="Otillar R.P."/>
            <person name="Terry A.Y."/>
            <person name="Boore J.L."/>
            <person name="Grigoriev I.V."/>
            <person name="Lindberg D.R."/>
            <person name="Seaver E.C."/>
            <person name="Weisblat D.A."/>
            <person name="Putnam N.H."/>
            <person name="Rokhsar D.S."/>
        </authorList>
    </citation>
    <scope>NUCLEOTIDE SEQUENCE</scope>
    <source>
        <strain evidence="7 9">I ESC-2004</strain>
    </source>
</reference>
<organism evidence="7">
    <name type="scientific">Capitella teleta</name>
    <name type="common">Polychaete worm</name>
    <dbReference type="NCBI Taxonomy" id="283909"/>
    <lineage>
        <taxon>Eukaryota</taxon>
        <taxon>Metazoa</taxon>
        <taxon>Spiralia</taxon>
        <taxon>Lophotrochozoa</taxon>
        <taxon>Annelida</taxon>
        <taxon>Polychaeta</taxon>
        <taxon>Sedentaria</taxon>
        <taxon>Scolecida</taxon>
        <taxon>Capitellidae</taxon>
        <taxon>Capitella</taxon>
    </lineage>
</organism>
<reference evidence="8" key="3">
    <citation type="submission" date="2015-06" db="UniProtKB">
        <authorList>
            <consortium name="EnsemblMetazoa"/>
        </authorList>
    </citation>
    <scope>IDENTIFICATION</scope>
</reference>
<dbReference type="AlphaFoldDB" id="R7TDL7"/>
<dbReference type="GO" id="GO:1904158">
    <property type="term" value="P:axonemal central apparatus assembly"/>
    <property type="evidence" value="ECO:0007669"/>
    <property type="project" value="TreeGrafter"/>
</dbReference>
<dbReference type="GO" id="GO:0003341">
    <property type="term" value="P:cilium movement"/>
    <property type="evidence" value="ECO:0007669"/>
    <property type="project" value="TreeGrafter"/>
</dbReference>
<evidence type="ECO:0000256" key="5">
    <source>
        <dbReference type="ARBA" id="ARBA00023273"/>
    </source>
</evidence>
<dbReference type="EnsemblMetazoa" id="CapteT222082">
    <property type="protein sequence ID" value="CapteP222082"/>
    <property type="gene ID" value="CapteG222082"/>
</dbReference>
<dbReference type="NCBIfam" id="NF012200">
    <property type="entry name" value="choice_anch_D"/>
    <property type="match status" value="1"/>
</dbReference>
<dbReference type="OMA" id="REPSVYC"/>
<keyword evidence="3" id="KW-0963">Cytoplasm</keyword>